<organism evidence="1 2">
    <name type="scientific">Pedobacter psychrodurus</name>
    <dbReference type="NCBI Taxonomy" id="2530456"/>
    <lineage>
        <taxon>Bacteria</taxon>
        <taxon>Pseudomonadati</taxon>
        <taxon>Bacteroidota</taxon>
        <taxon>Sphingobacteriia</taxon>
        <taxon>Sphingobacteriales</taxon>
        <taxon>Sphingobacteriaceae</taxon>
        <taxon>Pedobacter</taxon>
    </lineage>
</organism>
<evidence type="ECO:0000313" key="1">
    <source>
        <dbReference type="EMBL" id="TCD26499.1"/>
    </source>
</evidence>
<dbReference type="RefSeq" id="WP_131530783.1">
    <property type="nucleotide sequence ID" value="NZ_SJSO01000009.1"/>
</dbReference>
<protein>
    <submittedName>
        <fullName evidence="1">Uncharacterized protein</fullName>
    </submittedName>
</protein>
<dbReference type="OrthoDB" id="798002at2"/>
<name>A0A4R0PV92_9SPHI</name>
<comment type="caution">
    <text evidence="1">The sequence shown here is derived from an EMBL/GenBank/DDBJ whole genome shotgun (WGS) entry which is preliminary data.</text>
</comment>
<dbReference type="EMBL" id="SJSO01000009">
    <property type="protein sequence ID" value="TCD26499.1"/>
    <property type="molecule type" value="Genomic_DNA"/>
</dbReference>
<dbReference type="AlphaFoldDB" id="A0A4R0PV92"/>
<accession>A0A4R0PV92</accession>
<evidence type="ECO:0000313" key="2">
    <source>
        <dbReference type="Proteomes" id="UP000293925"/>
    </source>
</evidence>
<reference evidence="1 2" key="1">
    <citation type="submission" date="2019-02" db="EMBL/GenBank/DDBJ databases">
        <title>Pedobacter sp. RP-3-21 sp. nov., isolated from Arctic soil.</title>
        <authorList>
            <person name="Dahal R.H."/>
        </authorList>
    </citation>
    <scope>NUCLEOTIDE SEQUENCE [LARGE SCALE GENOMIC DNA]</scope>
    <source>
        <strain evidence="1 2">RP-3-21</strain>
    </source>
</reference>
<proteinExistence type="predicted"/>
<sequence>MNSLLTKQVIDLHARGYHLDFAITADYGVLCIQSNSFFLSEAVELRLAAQGFDQLSCCQKYVYTVETFTGEQGLLMADVVFCGNR</sequence>
<gene>
    <name evidence="1" type="ORF">EZ456_12965</name>
</gene>
<dbReference type="Proteomes" id="UP000293925">
    <property type="component" value="Unassembled WGS sequence"/>
</dbReference>
<keyword evidence="2" id="KW-1185">Reference proteome</keyword>